<sequence>MALLSEEVAYAFNLVTPALPNISKAFSTPHIAWVATVFTVTGAITAPLIGKFADRDGKKKWLLIVTGSMALGSLVVTVAPSFGFVLAGRALEGIGLAIVPLVYSLMRDIFPERLLAMGVSIATAGIGVTTITGPIVAGALIDNFGYRGVFTALAIFPAVLGALIAVFVPESTFRARCRIDYLGALLLGAAIAVGLFVLDRGGQWGWTSGATAGCIAGVVVLLALWTVHTHRAAEPLIDLSVIRGRAVLTTSVVQFVAQGVIAVHFVLLAYIVQTPRSLGIEYGLGGDAGFMARITTPAGVISVLMGVLVGLLTRRYGARLPSLIAFVLIAIGSVALAVSHASFLSVLLGYSIYAFGGGLISAVVPNLVIAATPVRLQAVTASTVNVVGSLGSAIAVQVVFAILAGHTLTTAGGAPIYANSGFVIAYVLTIGLTVVGLAAAVVAPRGKRSPVVGDDIAA</sequence>
<dbReference type="InterPro" id="IPR011701">
    <property type="entry name" value="MFS"/>
</dbReference>
<feature type="transmembrane region" description="Helical" evidence="6">
    <location>
        <begin position="204"/>
        <end position="225"/>
    </location>
</feature>
<comment type="caution">
    <text evidence="8">The sequence shown here is derived from an EMBL/GenBank/DDBJ whole genome shotgun (WGS) entry which is preliminary data.</text>
</comment>
<feature type="transmembrane region" description="Helical" evidence="6">
    <location>
        <begin position="246"/>
        <end position="270"/>
    </location>
</feature>
<dbReference type="Pfam" id="PF07690">
    <property type="entry name" value="MFS_1"/>
    <property type="match status" value="1"/>
</dbReference>
<feature type="transmembrane region" description="Helical" evidence="6">
    <location>
        <begin position="290"/>
        <end position="311"/>
    </location>
</feature>
<dbReference type="EMBL" id="JBIAQY010000004">
    <property type="protein sequence ID" value="MFF3569180.1"/>
    <property type="molecule type" value="Genomic_DNA"/>
</dbReference>
<dbReference type="PANTHER" id="PTHR42718">
    <property type="entry name" value="MAJOR FACILITATOR SUPERFAMILY MULTIDRUG TRANSPORTER MFSC"/>
    <property type="match status" value="1"/>
</dbReference>
<dbReference type="SUPFAM" id="SSF103473">
    <property type="entry name" value="MFS general substrate transporter"/>
    <property type="match status" value="2"/>
</dbReference>
<dbReference type="Proteomes" id="UP001601992">
    <property type="component" value="Unassembled WGS sequence"/>
</dbReference>
<keyword evidence="3 6" id="KW-0812">Transmembrane</keyword>
<keyword evidence="5 6" id="KW-0472">Membrane</keyword>
<comment type="subcellular location">
    <subcellularLocation>
        <location evidence="1">Cell membrane</location>
        <topology evidence="1">Multi-pass membrane protein</topology>
    </subcellularLocation>
</comment>
<feature type="transmembrane region" description="Helical" evidence="6">
    <location>
        <begin position="350"/>
        <end position="371"/>
    </location>
</feature>
<feature type="transmembrane region" description="Helical" evidence="6">
    <location>
        <begin position="30"/>
        <end position="49"/>
    </location>
</feature>
<gene>
    <name evidence="8" type="ORF">ACFYXQ_15515</name>
</gene>
<evidence type="ECO:0000256" key="3">
    <source>
        <dbReference type="ARBA" id="ARBA00022692"/>
    </source>
</evidence>
<reference evidence="8 9" key="1">
    <citation type="submission" date="2024-10" db="EMBL/GenBank/DDBJ databases">
        <title>The Natural Products Discovery Center: Release of the First 8490 Sequenced Strains for Exploring Actinobacteria Biosynthetic Diversity.</title>
        <authorList>
            <person name="Kalkreuter E."/>
            <person name="Kautsar S.A."/>
            <person name="Yang D."/>
            <person name="Bader C.D."/>
            <person name="Teijaro C.N."/>
            <person name="Fluegel L."/>
            <person name="Davis C.M."/>
            <person name="Simpson J.R."/>
            <person name="Lauterbach L."/>
            <person name="Steele A.D."/>
            <person name="Gui C."/>
            <person name="Meng S."/>
            <person name="Li G."/>
            <person name="Viehrig K."/>
            <person name="Ye F."/>
            <person name="Su P."/>
            <person name="Kiefer A.F."/>
            <person name="Nichols A."/>
            <person name="Cepeda A.J."/>
            <person name="Yan W."/>
            <person name="Fan B."/>
            <person name="Jiang Y."/>
            <person name="Adhikari A."/>
            <person name="Zheng C.-J."/>
            <person name="Schuster L."/>
            <person name="Cowan T.M."/>
            <person name="Smanski M.J."/>
            <person name="Chevrette M.G."/>
            <person name="De Carvalho L.P.S."/>
            <person name="Shen B."/>
        </authorList>
    </citation>
    <scope>NUCLEOTIDE SEQUENCE [LARGE SCALE GENOMIC DNA]</scope>
    <source>
        <strain evidence="8 9">NPDC002593</strain>
    </source>
</reference>
<organism evidence="8 9">
    <name type="scientific">Nocardia jiangxiensis</name>
    <dbReference type="NCBI Taxonomy" id="282685"/>
    <lineage>
        <taxon>Bacteria</taxon>
        <taxon>Bacillati</taxon>
        <taxon>Actinomycetota</taxon>
        <taxon>Actinomycetes</taxon>
        <taxon>Mycobacteriales</taxon>
        <taxon>Nocardiaceae</taxon>
        <taxon>Nocardia</taxon>
    </lineage>
</organism>
<feature type="transmembrane region" description="Helical" evidence="6">
    <location>
        <begin position="149"/>
        <end position="169"/>
    </location>
</feature>
<dbReference type="PROSITE" id="PS50850">
    <property type="entry name" value="MFS"/>
    <property type="match status" value="1"/>
</dbReference>
<dbReference type="InterPro" id="IPR020846">
    <property type="entry name" value="MFS_dom"/>
</dbReference>
<feature type="transmembrane region" description="Helical" evidence="6">
    <location>
        <begin position="323"/>
        <end position="344"/>
    </location>
</feature>
<feature type="transmembrane region" description="Helical" evidence="6">
    <location>
        <begin position="61"/>
        <end position="78"/>
    </location>
</feature>
<name>A0ABW6S173_9NOCA</name>
<keyword evidence="4 6" id="KW-1133">Transmembrane helix</keyword>
<feature type="transmembrane region" description="Helical" evidence="6">
    <location>
        <begin position="84"/>
        <end position="103"/>
    </location>
</feature>
<dbReference type="Gene3D" id="1.20.1250.20">
    <property type="entry name" value="MFS general substrate transporter like domains"/>
    <property type="match status" value="2"/>
</dbReference>
<evidence type="ECO:0000313" key="8">
    <source>
        <dbReference type="EMBL" id="MFF3569180.1"/>
    </source>
</evidence>
<protein>
    <submittedName>
        <fullName evidence="8">MFS transporter</fullName>
    </submittedName>
</protein>
<evidence type="ECO:0000313" key="9">
    <source>
        <dbReference type="Proteomes" id="UP001601992"/>
    </source>
</evidence>
<evidence type="ECO:0000256" key="2">
    <source>
        <dbReference type="ARBA" id="ARBA00022448"/>
    </source>
</evidence>
<feature type="transmembrane region" description="Helical" evidence="6">
    <location>
        <begin position="423"/>
        <end position="443"/>
    </location>
</feature>
<feature type="transmembrane region" description="Helical" evidence="6">
    <location>
        <begin position="181"/>
        <end position="198"/>
    </location>
</feature>
<feature type="domain" description="Major facilitator superfamily (MFS) profile" evidence="7">
    <location>
        <begin position="1"/>
        <end position="448"/>
    </location>
</feature>
<keyword evidence="2" id="KW-0813">Transport</keyword>
<keyword evidence="9" id="KW-1185">Reference proteome</keyword>
<evidence type="ECO:0000256" key="5">
    <source>
        <dbReference type="ARBA" id="ARBA00023136"/>
    </source>
</evidence>
<evidence type="ECO:0000256" key="6">
    <source>
        <dbReference type="SAM" id="Phobius"/>
    </source>
</evidence>
<evidence type="ECO:0000256" key="4">
    <source>
        <dbReference type="ARBA" id="ARBA00022989"/>
    </source>
</evidence>
<dbReference type="RefSeq" id="WP_387403931.1">
    <property type="nucleotide sequence ID" value="NZ_JBIAQY010000004.1"/>
</dbReference>
<evidence type="ECO:0000259" key="7">
    <source>
        <dbReference type="PROSITE" id="PS50850"/>
    </source>
</evidence>
<accession>A0ABW6S173</accession>
<dbReference type="PANTHER" id="PTHR42718:SF9">
    <property type="entry name" value="MAJOR FACILITATOR SUPERFAMILY MULTIDRUG TRANSPORTER MFSC"/>
    <property type="match status" value="1"/>
</dbReference>
<feature type="transmembrane region" description="Helical" evidence="6">
    <location>
        <begin position="115"/>
        <end position="137"/>
    </location>
</feature>
<proteinExistence type="predicted"/>
<dbReference type="InterPro" id="IPR036259">
    <property type="entry name" value="MFS_trans_sf"/>
</dbReference>
<feature type="transmembrane region" description="Helical" evidence="6">
    <location>
        <begin position="383"/>
        <end position="403"/>
    </location>
</feature>
<evidence type="ECO:0000256" key="1">
    <source>
        <dbReference type="ARBA" id="ARBA00004651"/>
    </source>
</evidence>